<comment type="caution">
    <text evidence="2">The sequence shown here is derived from an EMBL/GenBank/DDBJ whole genome shotgun (WGS) entry which is preliminary data.</text>
</comment>
<dbReference type="PROSITE" id="PS50181">
    <property type="entry name" value="FBOX"/>
    <property type="match status" value="1"/>
</dbReference>
<name>A0AAN9T8W1_9HEMI</name>
<dbReference type="GO" id="GO:0036503">
    <property type="term" value="P:ERAD pathway"/>
    <property type="evidence" value="ECO:0007669"/>
    <property type="project" value="TreeGrafter"/>
</dbReference>
<dbReference type="Pfam" id="PF12937">
    <property type="entry name" value="F-box-like"/>
    <property type="match status" value="1"/>
</dbReference>
<sequence>MDLMDDNGLWLFGKFLPYEIILNILNQMEPTDLLNCRQVCQLWCKIINNELWKFKFFGAGTKYKSFSNMTHSQFRKLSFPWFVCYKIFVHDPFERNLVKNNCGQVVDLHAYGLYSTLIDNLQPVIMVDVTYPEGVVAYALKIYTPDDVHPWTSPSPVSVCLLNSNEEVLLTKTVSVSLIDGVFRPGRIKWLLEKYGPGVRYIKIVVDHDLLIINDRFDLREEYLMKEIYILTKDCCLNL</sequence>
<dbReference type="PANTHER" id="PTHR12125:SF5">
    <property type="entry name" value="F-BOX DOMAIN-CONTAINING PROTEIN"/>
    <property type="match status" value="1"/>
</dbReference>
<dbReference type="InterPro" id="IPR036047">
    <property type="entry name" value="F-box-like_dom_sf"/>
</dbReference>
<dbReference type="GO" id="GO:0031146">
    <property type="term" value="P:SCF-dependent proteasomal ubiquitin-dependent protein catabolic process"/>
    <property type="evidence" value="ECO:0007669"/>
    <property type="project" value="TreeGrafter"/>
</dbReference>
<dbReference type="InterPro" id="IPR039752">
    <property type="entry name" value="F-box_only"/>
</dbReference>
<organism evidence="2 3">
    <name type="scientific">Parthenolecanium corni</name>
    <dbReference type="NCBI Taxonomy" id="536013"/>
    <lineage>
        <taxon>Eukaryota</taxon>
        <taxon>Metazoa</taxon>
        <taxon>Ecdysozoa</taxon>
        <taxon>Arthropoda</taxon>
        <taxon>Hexapoda</taxon>
        <taxon>Insecta</taxon>
        <taxon>Pterygota</taxon>
        <taxon>Neoptera</taxon>
        <taxon>Paraneoptera</taxon>
        <taxon>Hemiptera</taxon>
        <taxon>Sternorrhyncha</taxon>
        <taxon>Coccoidea</taxon>
        <taxon>Coccidae</taxon>
        <taxon>Parthenolecanium</taxon>
    </lineage>
</organism>
<dbReference type="AlphaFoldDB" id="A0AAN9T8W1"/>
<evidence type="ECO:0000259" key="1">
    <source>
        <dbReference type="PROSITE" id="PS50181"/>
    </source>
</evidence>
<dbReference type="GO" id="GO:0061630">
    <property type="term" value="F:ubiquitin protein ligase activity"/>
    <property type="evidence" value="ECO:0007669"/>
    <property type="project" value="TreeGrafter"/>
</dbReference>
<evidence type="ECO:0000313" key="2">
    <source>
        <dbReference type="EMBL" id="KAK7576161.1"/>
    </source>
</evidence>
<dbReference type="EMBL" id="JBBCAQ010000036">
    <property type="protein sequence ID" value="KAK7576161.1"/>
    <property type="molecule type" value="Genomic_DNA"/>
</dbReference>
<gene>
    <name evidence="2" type="ORF">V9T40_012447</name>
</gene>
<evidence type="ECO:0000313" key="3">
    <source>
        <dbReference type="Proteomes" id="UP001367676"/>
    </source>
</evidence>
<dbReference type="GO" id="GO:0006516">
    <property type="term" value="P:glycoprotein catabolic process"/>
    <property type="evidence" value="ECO:0007669"/>
    <property type="project" value="TreeGrafter"/>
</dbReference>
<dbReference type="SMART" id="SM00256">
    <property type="entry name" value="FBOX"/>
    <property type="match status" value="1"/>
</dbReference>
<dbReference type="CDD" id="cd09917">
    <property type="entry name" value="F-box_SF"/>
    <property type="match status" value="1"/>
</dbReference>
<accession>A0AAN9T8W1</accession>
<dbReference type="GO" id="GO:0019005">
    <property type="term" value="C:SCF ubiquitin ligase complex"/>
    <property type="evidence" value="ECO:0007669"/>
    <property type="project" value="TreeGrafter"/>
</dbReference>
<feature type="domain" description="F-box" evidence="1">
    <location>
        <begin position="16"/>
        <end position="55"/>
    </location>
</feature>
<dbReference type="PANTHER" id="PTHR12125">
    <property type="entry name" value="F-BOX ONLY PROTEIN 6-LIKE PROTEIN"/>
    <property type="match status" value="1"/>
</dbReference>
<proteinExistence type="predicted"/>
<reference evidence="2 3" key="1">
    <citation type="submission" date="2024-03" db="EMBL/GenBank/DDBJ databases">
        <title>Adaptation during the transition from Ophiocordyceps entomopathogen to insect associate is accompanied by gene loss and intensified selection.</title>
        <authorList>
            <person name="Ward C.M."/>
            <person name="Onetto C.A."/>
            <person name="Borneman A.R."/>
        </authorList>
    </citation>
    <scope>NUCLEOTIDE SEQUENCE [LARGE SCALE GENOMIC DNA]</scope>
    <source>
        <strain evidence="2">AWRI1</strain>
        <tissue evidence="2">Single Adult Female</tissue>
    </source>
</reference>
<dbReference type="Gene3D" id="1.20.1280.50">
    <property type="match status" value="1"/>
</dbReference>
<dbReference type="InterPro" id="IPR001810">
    <property type="entry name" value="F-box_dom"/>
</dbReference>
<dbReference type="Proteomes" id="UP001367676">
    <property type="component" value="Unassembled WGS sequence"/>
</dbReference>
<keyword evidence="3" id="KW-1185">Reference proteome</keyword>
<dbReference type="SUPFAM" id="SSF81383">
    <property type="entry name" value="F-box domain"/>
    <property type="match status" value="1"/>
</dbReference>
<dbReference type="SUPFAM" id="SSF49785">
    <property type="entry name" value="Galactose-binding domain-like"/>
    <property type="match status" value="1"/>
</dbReference>
<dbReference type="InterPro" id="IPR008979">
    <property type="entry name" value="Galactose-bd-like_sf"/>
</dbReference>
<protein>
    <recommendedName>
        <fullName evidence="1">F-box domain-containing protein</fullName>
    </recommendedName>
</protein>
<dbReference type="GO" id="GO:0005737">
    <property type="term" value="C:cytoplasm"/>
    <property type="evidence" value="ECO:0007669"/>
    <property type="project" value="TreeGrafter"/>
</dbReference>